<feature type="domain" description="PTM1-like N-terminal" evidence="11">
    <location>
        <begin position="34"/>
        <end position="90"/>
    </location>
</feature>
<dbReference type="STRING" id="764103.G7E796"/>
<evidence type="ECO:0000256" key="9">
    <source>
        <dbReference type="SAM" id="SignalP"/>
    </source>
</evidence>
<feature type="transmembrane region" description="Helical" evidence="8">
    <location>
        <begin position="261"/>
        <end position="283"/>
    </location>
</feature>
<keyword evidence="5 8" id="KW-1133">Transmembrane helix</keyword>
<comment type="similarity">
    <text evidence="2">Belongs to the LU7TM family.</text>
</comment>
<evidence type="ECO:0000256" key="2">
    <source>
        <dbReference type="ARBA" id="ARBA00007883"/>
    </source>
</evidence>
<feature type="transmembrane region" description="Helical" evidence="8">
    <location>
        <begin position="295"/>
        <end position="316"/>
    </location>
</feature>
<dbReference type="OMA" id="AYLWRPS"/>
<dbReference type="OrthoDB" id="19932at2759"/>
<evidence type="ECO:0000259" key="10">
    <source>
        <dbReference type="Pfam" id="PF06814"/>
    </source>
</evidence>
<comment type="caution">
    <text evidence="12">The sequence shown here is derived from an EMBL/GenBank/DDBJ whole genome shotgun (WGS) entry which is preliminary data.</text>
</comment>
<dbReference type="Pfam" id="PF21902">
    <property type="entry name" value="PTM1-like_N"/>
    <property type="match status" value="2"/>
</dbReference>
<dbReference type="PANTHER" id="PTHR21229:SF1">
    <property type="entry name" value="GH17801P"/>
    <property type="match status" value="1"/>
</dbReference>
<evidence type="ECO:0000256" key="3">
    <source>
        <dbReference type="ARBA" id="ARBA00022692"/>
    </source>
</evidence>
<dbReference type="GO" id="GO:0042147">
    <property type="term" value="P:retrograde transport, endosome to Golgi"/>
    <property type="evidence" value="ECO:0007669"/>
    <property type="project" value="TreeGrafter"/>
</dbReference>
<evidence type="ECO:0000259" key="11">
    <source>
        <dbReference type="Pfam" id="PF21902"/>
    </source>
</evidence>
<keyword evidence="3 8" id="KW-0812">Transmembrane</keyword>
<evidence type="ECO:0000313" key="12">
    <source>
        <dbReference type="EMBL" id="GAA98706.1"/>
    </source>
</evidence>
<feature type="region of interest" description="Disordered" evidence="7">
    <location>
        <begin position="92"/>
        <end position="122"/>
    </location>
</feature>
<feature type="transmembrane region" description="Helical" evidence="8">
    <location>
        <begin position="483"/>
        <end position="504"/>
    </location>
</feature>
<dbReference type="FunCoup" id="G7E796">
    <property type="interactions" value="358"/>
</dbReference>
<protein>
    <recommendedName>
        <fullName evidence="14">DOMON domain-containing protein</fullName>
    </recommendedName>
</protein>
<reference evidence="12 13" key="2">
    <citation type="journal article" date="2012" name="Open Biol.">
        <title>Characteristics of nucleosomes and linker DNA regions on the genome of the basidiomycete Mixia osmundae revealed by mono- and dinucleosome mapping.</title>
        <authorList>
            <person name="Nishida H."/>
            <person name="Kondo S."/>
            <person name="Matsumoto T."/>
            <person name="Suzuki Y."/>
            <person name="Yoshikawa H."/>
            <person name="Taylor T.D."/>
            <person name="Sugiyama J."/>
        </authorList>
    </citation>
    <scope>NUCLEOTIDE SEQUENCE [LARGE SCALE GENOMIC DNA]</scope>
    <source>
        <strain evidence="13">CBS 9802 / IAM 14324 / JCM 22182 / KY 12970</strain>
    </source>
</reference>
<sequence>MRQLKRLSKVLTTLLLPLSSHAYQVLITDEDVSRQTCSGMYAKAGLFTRGVRDPAIEVVFGASSMGQVALVIYEWRDARYLGASQASSANNTLDAADGLDPDELNDRAATGDNDGSASLDSPGALTLRALTDEPAQRTYICTGAANAAGLCEESQLGQFIVSAPANTSTSIYTRAVQFGGMISNSGPFIYNITKTGFYCVGTVPLSSSSAPAAGYQDAPASDEPADLALRASYGPATVFTGVVDFQNVFKGNLPASEYPKVAFYCVLTFLYSFVGIGWGALCVKNRRDLLPIQHYVSGTIVFLIFEMFVLWSYTAYLNTSSNIAVARFLLVFVAMVNAARNSASFFLLLITCMGFSVVKPSLGPVMNKARILAVIHFIFGVLYSVGTVVIPLESAGIFIFFFIIPLALSLTAFMMWIMYSLNSTIADLTARKQTFKKLMFTRLYRILIGAIIVIASFFVISSVSFSSRLDDNYAPDTWQTRWFLLDGWLGSLYFIVFAAIAFVWRPTPKNRLLAMSEELAQDDDGAESYAVTSLLRNRPDDRDAESIGKDAEAHSLVRNDETVFDIGEEDLSDSDEASSGRHKDRPPSYQDRDHQV</sequence>
<feature type="domain" description="PTM1-like N-terminal" evidence="11">
    <location>
        <begin position="133"/>
        <end position="207"/>
    </location>
</feature>
<evidence type="ECO:0000256" key="4">
    <source>
        <dbReference type="ARBA" id="ARBA00022729"/>
    </source>
</evidence>
<feature type="compositionally biased region" description="Basic and acidic residues" evidence="7">
    <location>
        <begin position="540"/>
        <end position="561"/>
    </location>
</feature>
<dbReference type="InterPro" id="IPR053938">
    <property type="entry name" value="PTM1-like_N"/>
</dbReference>
<feature type="transmembrane region" description="Helical" evidence="8">
    <location>
        <begin position="328"/>
        <end position="350"/>
    </location>
</feature>
<reference evidence="12 13" key="1">
    <citation type="journal article" date="2011" name="J. Gen. Appl. Microbiol.">
        <title>Draft genome sequencing of the enigmatic basidiomycete Mixia osmundae.</title>
        <authorList>
            <person name="Nishida H."/>
            <person name="Nagatsuka Y."/>
            <person name="Sugiyama J."/>
        </authorList>
    </citation>
    <scope>NUCLEOTIDE SEQUENCE [LARGE SCALE GENOMIC DNA]</scope>
    <source>
        <strain evidence="13">CBS 9802 / IAM 14324 / JCM 22182 / KY 12970</strain>
    </source>
</reference>
<evidence type="ECO:0000256" key="1">
    <source>
        <dbReference type="ARBA" id="ARBA00004141"/>
    </source>
</evidence>
<evidence type="ECO:0008006" key="14">
    <source>
        <dbReference type="Google" id="ProtNLM"/>
    </source>
</evidence>
<feature type="signal peptide" evidence="9">
    <location>
        <begin position="1"/>
        <end position="22"/>
    </location>
</feature>
<dbReference type="InParanoid" id="G7E796"/>
<feature type="compositionally biased region" description="Acidic residues" evidence="7">
    <location>
        <begin position="562"/>
        <end position="576"/>
    </location>
</feature>
<evidence type="ECO:0000313" key="13">
    <source>
        <dbReference type="Proteomes" id="UP000009131"/>
    </source>
</evidence>
<keyword evidence="6 8" id="KW-0472">Membrane</keyword>
<dbReference type="PANTHER" id="PTHR21229">
    <property type="entry name" value="LUNG SEVEN TRANSMEMBRANE RECEPTOR"/>
    <property type="match status" value="1"/>
</dbReference>
<feature type="transmembrane region" description="Helical" evidence="8">
    <location>
        <begin position="443"/>
        <end position="463"/>
    </location>
</feature>
<dbReference type="InterPro" id="IPR053937">
    <property type="entry name" value="GOST_TM"/>
</dbReference>
<feature type="domain" description="GOST seven transmembrane" evidence="10">
    <location>
        <begin position="259"/>
        <end position="510"/>
    </location>
</feature>
<keyword evidence="13" id="KW-1185">Reference proteome</keyword>
<evidence type="ECO:0000256" key="6">
    <source>
        <dbReference type="ARBA" id="ARBA00023136"/>
    </source>
</evidence>
<dbReference type="EMBL" id="BABT02000157">
    <property type="protein sequence ID" value="GAA98706.1"/>
    <property type="molecule type" value="Genomic_DNA"/>
</dbReference>
<dbReference type="RefSeq" id="XP_014570553.1">
    <property type="nucleotide sequence ID" value="XM_014715067.1"/>
</dbReference>
<name>G7E796_MIXOS</name>
<dbReference type="eggNOG" id="KOG2568">
    <property type="taxonomic scope" value="Eukaryota"/>
</dbReference>
<gene>
    <name evidence="12" type="primary">Mo05394</name>
    <name evidence="12" type="ORF">E5Q_05394</name>
</gene>
<evidence type="ECO:0000256" key="8">
    <source>
        <dbReference type="SAM" id="Phobius"/>
    </source>
</evidence>
<feature type="region of interest" description="Disordered" evidence="7">
    <location>
        <begin position="540"/>
        <end position="596"/>
    </location>
</feature>
<dbReference type="Proteomes" id="UP000009131">
    <property type="component" value="Unassembled WGS sequence"/>
</dbReference>
<dbReference type="InterPro" id="IPR009637">
    <property type="entry name" value="GPR107/GPR108-like"/>
</dbReference>
<feature type="transmembrane region" description="Helical" evidence="8">
    <location>
        <begin position="398"/>
        <end position="422"/>
    </location>
</feature>
<feature type="chain" id="PRO_5009955810" description="DOMON domain-containing protein" evidence="9">
    <location>
        <begin position="23"/>
        <end position="596"/>
    </location>
</feature>
<dbReference type="HOGENOM" id="CLU_024065_1_0_1"/>
<dbReference type="GO" id="GO:0016020">
    <property type="term" value="C:membrane"/>
    <property type="evidence" value="ECO:0007669"/>
    <property type="project" value="UniProtKB-SubCell"/>
</dbReference>
<evidence type="ECO:0000256" key="5">
    <source>
        <dbReference type="ARBA" id="ARBA00022989"/>
    </source>
</evidence>
<organism evidence="12 13">
    <name type="scientific">Mixia osmundae (strain CBS 9802 / IAM 14324 / JCM 22182 / KY 12970)</name>
    <dbReference type="NCBI Taxonomy" id="764103"/>
    <lineage>
        <taxon>Eukaryota</taxon>
        <taxon>Fungi</taxon>
        <taxon>Dikarya</taxon>
        <taxon>Basidiomycota</taxon>
        <taxon>Pucciniomycotina</taxon>
        <taxon>Mixiomycetes</taxon>
        <taxon>Mixiales</taxon>
        <taxon>Mixiaceae</taxon>
        <taxon>Mixia</taxon>
    </lineage>
</organism>
<comment type="subcellular location">
    <subcellularLocation>
        <location evidence="1">Membrane</location>
        <topology evidence="1">Multi-pass membrane protein</topology>
    </subcellularLocation>
</comment>
<feature type="transmembrane region" description="Helical" evidence="8">
    <location>
        <begin position="371"/>
        <end position="392"/>
    </location>
</feature>
<dbReference type="GO" id="GO:0005829">
    <property type="term" value="C:cytosol"/>
    <property type="evidence" value="ECO:0007669"/>
    <property type="project" value="GOC"/>
</dbReference>
<dbReference type="Pfam" id="PF06814">
    <property type="entry name" value="GOST_TM"/>
    <property type="match status" value="1"/>
</dbReference>
<dbReference type="GO" id="GO:0005794">
    <property type="term" value="C:Golgi apparatus"/>
    <property type="evidence" value="ECO:0007669"/>
    <property type="project" value="TreeGrafter"/>
</dbReference>
<proteinExistence type="inferred from homology"/>
<dbReference type="AlphaFoldDB" id="G7E796"/>
<evidence type="ECO:0000256" key="7">
    <source>
        <dbReference type="SAM" id="MobiDB-lite"/>
    </source>
</evidence>
<accession>G7E796</accession>
<keyword evidence="4 9" id="KW-0732">Signal</keyword>